<reference evidence="1 2" key="1">
    <citation type="submission" date="2019-02" db="EMBL/GenBank/DDBJ databases">
        <title>Draft genome sequence of Arthrospira platensis NIES-3807.</title>
        <authorList>
            <person name="Yamaguchi H."/>
            <person name="Suzuki S."/>
            <person name="Kawachi M."/>
        </authorList>
    </citation>
    <scope>NUCLEOTIDE SEQUENCE [LARGE SCALE GENOMIC DNA]</scope>
    <source>
        <strain evidence="1 2">NIES-3807</strain>
    </source>
</reference>
<evidence type="ECO:0000313" key="1">
    <source>
        <dbReference type="EMBL" id="GCL57386.1"/>
    </source>
</evidence>
<dbReference type="AlphaFoldDB" id="A0AAD3AWN4"/>
<name>A0AAD3AWN4_MICAE</name>
<accession>A0AAD3AWN4</accession>
<dbReference type="Proteomes" id="UP000441080">
    <property type="component" value="Unassembled WGS sequence"/>
</dbReference>
<protein>
    <submittedName>
        <fullName evidence="1">Amino acid transport system substrate-binding protein</fullName>
    </submittedName>
</protein>
<evidence type="ECO:0000313" key="2">
    <source>
        <dbReference type="Proteomes" id="UP000441080"/>
    </source>
</evidence>
<comment type="caution">
    <text evidence="1">The sequence shown here is derived from an EMBL/GenBank/DDBJ whole genome shotgun (WGS) entry which is preliminary data.</text>
</comment>
<proteinExistence type="predicted"/>
<dbReference type="EMBL" id="BJCK01000004">
    <property type="protein sequence ID" value="GCL57386.1"/>
    <property type="molecule type" value="Genomic_DNA"/>
</dbReference>
<gene>
    <name evidence="1" type="ORF">NIES3807_05400</name>
</gene>
<sequence>MVISKEPLAPAVADGDPPWSNAVRSIVFSLIQGEEFGINSQNIATFADSKDPSIRRFLGIDEKLGEDMGLPNDFTQRVLKQVGNYGEIYDREIGKPLQLDRGLNNLWTKGGLLYSPPFR</sequence>
<organism evidence="1 2">
    <name type="scientific">Microcystis aeruginosa NIES-3807</name>
    <dbReference type="NCBI Taxonomy" id="2517785"/>
    <lineage>
        <taxon>Bacteria</taxon>
        <taxon>Bacillati</taxon>
        <taxon>Cyanobacteriota</taxon>
        <taxon>Cyanophyceae</taxon>
        <taxon>Oscillatoriophycideae</taxon>
        <taxon>Chroococcales</taxon>
        <taxon>Microcystaceae</taxon>
        <taxon>Microcystis</taxon>
    </lineage>
</organism>